<dbReference type="InterPro" id="IPR046959">
    <property type="entry name" value="PRK1-6/SRF4-like"/>
</dbReference>
<dbReference type="GO" id="GO:0004672">
    <property type="term" value="F:protein kinase activity"/>
    <property type="evidence" value="ECO:0007669"/>
    <property type="project" value="InterPro"/>
</dbReference>
<dbReference type="PANTHER" id="PTHR48007">
    <property type="entry name" value="LEUCINE-RICH REPEAT RECEPTOR-LIKE PROTEIN KINASE PXC1"/>
    <property type="match status" value="1"/>
</dbReference>
<dbReference type="PANTHER" id="PTHR48007:SF47">
    <property type="entry name" value="PROTEIN KINASE DOMAIN-CONTAINING PROTEIN"/>
    <property type="match status" value="1"/>
</dbReference>
<evidence type="ECO:0000256" key="2">
    <source>
        <dbReference type="ARBA" id="ARBA00022553"/>
    </source>
</evidence>
<dbReference type="GO" id="GO:0016020">
    <property type="term" value="C:membrane"/>
    <property type="evidence" value="ECO:0000318"/>
    <property type="project" value="GO_Central"/>
</dbReference>
<reference evidence="18" key="1">
    <citation type="submission" date="2025-08" db="UniProtKB">
        <authorList>
            <consortium name="RefSeq"/>
        </authorList>
    </citation>
    <scope>IDENTIFICATION</scope>
</reference>
<dbReference type="GO" id="GO:0033612">
    <property type="term" value="F:receptor serine/threonine kinase binding"/>
    <property type="evidence" value="ECO:0000318"/>
    <property type="project" value="GO_Central"/>
</dbReference>
<dbReference type="InterPro" id="IPR003591">
    <property type="entry name" value="Leu-rich_rpt_typical-subtyp"/>
</dbReference>
<keyword evidence="12" id="KW-0325">Glycoprotein</keyword>
<evidence type="ECO:0000313" key="17">
    <source>
        <dbReference type="Proteomes" id="UP000189703"/>
    </source>
</evidence>
<dbReference type="Pfam" id="PF00069">
    <property type="entry name" value="Pkinase"/>
    <property type="match status" value="1"/>
</dbReference>
<dbReference type="GO" id="GO:0005524">
    <property type="term" value="F:ATP binding"/>
    <property type="evidence" value="ECO:0007669"/>
    <property type="project" value="UniProtKB-KW"/>
</dbReference>
<evidence type="ECO:0000256" key="3">
    <source>
        <dbReference type="ARBA" id="ARBA00022614"/>
    </source>
</evidence>
<feature type="compositionally biased region" description="Acidic residues" evidence="13">
    <location>
        <begin position="418"/>
        <end position="438"/>
    </location>
</feature>
<protein>
    <submittedName>
        <fullName evidence="18">Probable LRR receptor-like serine/threonine-protein kinase At4g37250</fullName>
    </submittedName>
</protein>
<feature type="compositionally biased region" description="Basic and acidic residues" evidence="13">
    <location>
        <begin position="385"/>
        <end position="395"/>
    </location>
</feature>
<feature type="region of interest" description="Disordered" evidence="13">
    <location>
        <begin position="646"/>
        <end position="669"/>
    </location>
</feature>
<dbReference type="SUPFAM" id="SSF52058">
    <property type="entry name" value="L domain-like"/>
    <property type="match status" value="1"/>
</dbReference>
<dbReference type="InterPro" id="IPR001611">
    <property type="entry name" value="Leu-rich_rpt"/>
</dbReference>
<feature type="region of interest" description="Disordered" evidence="13">
    <location>
        <begin position="379"/>
        <end position="455"/>
    </location>
</feature>
<evidence type="ECO:0000256" key="12">
    <source>
        <dbReference type="ARBA" id="ARBA00023180"/>
    </source>
</evidence>
<dbReference type="AlphaFoldDB" id="A0A1U8ATB2"/>
<dbReference type="PROSITE" id="PS50011">
    <property type="entry name" value="PROTEIN_KINASE_DOM"/>
    <property type="match status" value="1"/>
</dbReference>
<keyword evidence="8" id="KW-0067">ATP-binding</keyword>
<dbReference type="FunCoup" id="A0A1U8ATB2">
    <property type="interactions" value="108"/>
</dbReference>
<evidence type="ECO:0000313" key="18">
    <source>
        <dbReference type="RefSeq" id="XP_010271084.1"/>
    </source>
</evidence>
<dbReference type="Gene3D" id="3.30.200.20">
    <property type="entry name" value="Phosphorylase Kinase, domain 1"/>
    <property type="match status" value="1"/>
</dbReference>
<evidence type="ECO:0000256" key="10">
    <source>
        <dbReference type="ARBA" id="ARBA00023136"/>
    </source>
</evidence>
<dbReference type="InterPro" id="IPR011009">
    <property type="entry name" value="Kinase-like_dom_sf"/>
</dbReference>
<keyword evidence="17" id="KW-1185">Reference proteome</keyword>
<dbReference type="FunFam" id="3.80.10.10:FF:000101">
    <property type="entry name" value="LRR receptor-like serine/threonine-protein kinase ERECTA"/>
    <property type="match status" value="1"/>
</dbReference>
<keyword evidence="11" id="KW-0675">Receptor</keyword>
<keyword evidence="6" id="KW-0677">Repeat</keyword>
<dbReference type="Gene3D" id="1.10.510.10">
    <property type="entry name" value="Transferase(Phosphotransferase) domain 1"/>
    <property type="match status" value="1"/>
</dbReference>
<comment type="subcellular location">
    <subcellularLocation>
        <location evidence="1">Membrane</location>
        <topology evidence="1">Single-pass type I membrane protein</topology>
    </subcellularLocation>
</comment>
<evidence type="ECO:0000256" key="11">
    <source>
        <dbReference type="ARBA" id="ARBA00023170"/>
    </source>
</evidence>
<keyword evidence="3" id="KW-0433">Leucine-rich repeat</keyword>
<dbReference type="OMA" id="NMQKNTH"/>
<feature type="transmembrane region" description="Helical" evidence="14">
    <location>
        <begin position="347"/>
        <end position="369"/>
    </location>
</feature>
<proteinExistence type="predicted"/>
<feature type="compositionally biased region" description="Basic and acidic residues" evidence="13">
    <location>
        <begin position="439"/>
        <end position="448"/>
    </location>
</feature>
<evidence type="ECO:0000256" key="13">
    <source>
        <dbReference type="SAM" id="MobiDB-lite"/>
    </source>
</evidence>
<keyword evidence="9 14" id="KW-1133">Transmembrane helix</keyword>
<gene>
    <name evidence="18" type="primary">LOC104607199</name>
</gene>
<dbReference type="Pfam" id="PF00560">
    <property type="entry name" value="LRR_1"/>
    <property type="match status" value="1"/>
</dbReference>
<dbReference type="InterPro" id="IPR032675">
    <property type="entry name" value="LRR_dom_sf"/>
</dbReference>
<dbReference type="Pfam" id="PF07714">
    <property type="entry name" value="PK_Tyr_Ser-Thr"/>
    <property type="match status" value="1"/>
</dbReference>
<feature type="signal peptide" evidence="15">
    <location>
        <begin position="1"/>
        <end position="28"/>
    </location>
</feature>
<evidence type="ECO:0000256" key="9">
    <source>
        <dbReference type="ARBA" id="ARBA00022989"/>
    </source>
</evidence>
<evidence type="ECO:0000256" key="7">
    <source>
        <dbReference type="ARBA" id="ARBA00022741"/>
    </source>
</evidence>
<dbReference type="Pfam" id="PF13855">
    <property type="entry name" value="LRR_8"/>
    <property type="match status" value="2"/>
</dbReference>
<dbReference type="SUPFAM" id="SSF56112">
    <property type="entry name" value="Protein kinase-like (PK-like)"/>
    <property type="match status" value="1"/>
</dbReference>
<feature type="domain" description="Protein kinase" evidence="16">
    <location>
        <begin position="470"/>
        <end position="775"/>
    </location>
</feature>
<evidence type="ECO:0000256" key="15">
    <source>
        <dbReference type="SAM" id="SignalP"/>
    </source>
</evidence>
<dbReference type="PRINTS" id="PR00019">
    <property type="entry name" value="LEURICHRPT"/>
</dbReference>
<dbReference type="InterPro" id="IPR001245">
    <property type="entry name" value="Ser-Thr/Tyr_kinase_cat_dom"/>
</dbReference>
<dbReference type="FunFam" id="3.80.10.10:FF:000722">
    <property type="entry name" value="Leucine-rich repeat receptor-like protein kinase"/>
    <property type="match status" value="1"/>
</dbReference>
<keyword evidence="4 14" id="KW-0812">Transmembrane</keyword>
<dbReference type="InterPro" id="IPR013210">
    <property type="entry name" value="LRR_N_plant-typ"/>
</dbReference>
<keyword evidence="7" id="KW-0547">Nucleotide-binding</keyword>
<dbReference type="SMART" id="SM00369">
    <property type="entry name" value="LRR_TYP"/>
    <property type="match status" value="5"/>
</dbReference>
<keyword evidence="10 14" id="KW-0472">Membrane</keyword>
<keyword evidence="2" id="KW-0597">Phosphoprotein</keyword>
<dbReference type="InterPro" id="IPR000719">
    <property type="entry name" value="Prot_kinase_dom"/>
</dbReference>
<sequence>MSSRSIRLHLRWSLTALVLLLLAVRSLGLNADGVLLLSFKYSVLSDPLSALQSWNYEDQAPCSWNGITCTRFAMPGTGDTLRVTSLALPNCQLLGTTPPELGMLEHLQYLDLSNNLLNGSLPASLFNASELRTLSLSNNVISGALPETIGGLKNLEFLNLSANALAGKIPQNLTALRNLTVVSLSNNYFSGGVPSVFEAVQVLDLSSNLINGSFPSDFGGVSLRYLNLSYNRLVGRIPPEFGKQIPGNVTLDLSFNNLTGEIPENVAFLNQKTESFAGNPDLCGKPLKNLCAVTSVLSAPSNVSEITSPPAFAAIPNTIDSTPVAGSSGTLNGTQQERERGLRPGTIAGIIFGDLAGIGVLAMIFFYVYRIRKRRKKVVSSTGSAEKKDEMDGKDIWPLSSTEPKGPACWCLGKKNDDGEETSETTSTDSDEDEEEKVGDEQKKKQQEQKGGSLVTVDGETELELETLLKASAYILGATSASIVYKAVLEDGTTLAVRRIGESGIERYRDFENQVKLIAKLRHPNLVRIRGFYWGSEEKLVIYDYVPCGSLANFSYKKTGSSPCQLPWEVRLKIARGVARGLAYLHDKKHVHGNLKPSNILLGHDMEPRVGDFGLERLVWGGESSYKASGSFRHFGSKRSTLSRESLQDLPAGVSPSPSPSPSPCASSLGCPSPYQAPEALKNLKPNPKWDVYSYGVLLLELLTGKIFSDKDMCQWNIVEEKNRVLRMADVAIRAELEGKEDALMACFKLGLSCTSIVPQKRPSMKEVVQSLEKIPSTARYYDR</sequence>
<keyword evidence="5 15" id="KW-0732">Signal</keyword>
<dbReference type="CDD" id="cd14066">
    <property type="entry name" value="STKc_IRAK"/>
    <property type="match status" value="1"/>
</dbReference>
<evidence type="ECO:0000256" key="6">
    <source>
        <dbReference type="ARBA" id="ARBA00022737"/>
    </source>
</evidence>
<organism evidence="17 18">
    <name type="scientific">Nelumbo nucifera</name>
    <name type="common">Sacred lotus</name>
    <dbReference type="NCBI Taxonomy" id="4432"/>
    <lineage>
        <taxon>Eukaryota</taxon>
        <taxon>Viridiplantae</taxon>
        <taxon>Streptophyta</taxon>
        <taxon>Embryophyta</taxon>
        <taxon>Tracheophyta</taxon>
        <taxon>Spermatophyta</taxon>
        <taxon>Magnoliopsida</taxon>
        <taxon>Proteales</taxon>
        <taxon>Nelumbonaceae</taxon>
        <taxon>Nelumbo</taxon>
    </lineage>
</organism>
<dbReference type="Pfam" id="PF08263">
    <property type="entry name" value="LRRNT_2"/>
    <property type="match status" value="1"/>
</dbReference>
<dbReference type="RefSeq" id="XP_010271084.1">
    <property type="nucleotide sequence ID" value="XM_010272782.2"/>
</dbReference>
<dbReference type="eggNOG" id="ENOG502QRF8">
    <property type="taxonomic scope" value="Eukaryota"/>
</dbReference>
<evidence type="ECO:0000259" key="16">
    <source>
        <dbReference type="PROSITE" id="PS50011"/>
    </source>
</evidence>
<dbReference type="KEGG" id="nnu:104607199"/>
<evidence type="ECO:0000256" key="14">
    <source>
        <dbReference type="SAM" id="Phobius"/>
    </source>
</evidence>
<name>A0A1U8ATB2_NELNU</name>
<dbReference type="GeneID" id="104607199"/>
<evidence type="ECO:0000256" key="5">
    <source>
        <dbReference type="ARBA" id="ARBA00022729"/>
    </source>
</evidence>
<accession>A0A1U8ATB2</accession>
<dbReference type="OrthoDB" id="346907at2759"/>
<feature type="chain" id="PRO_5010534082" evidence="15">
    <location>
        <begin position="29"/>
        <end position="784"/>
    </location>
</feature>
<evidence type="ECO:0000256" key="4">
    <source>
        <dbReference type="ARBA" id="ARBA00022692"/>
    </source>
</evidence>
<evidence type="ECO:0000256" key="8">
    <source>
        <dbReference type="ARBA" id="ARBA00022840"/>
    </source>
</evidence>
<evidence type="ECO:0000256" key="1">
    <source>
        <dbReference type="ARBA" id="ARBA00004479"/>
    </source>
</evidence>
<dbReference type="InParanoid" id="A0A1U8ATB2"/>
<dbReference type="Proteomes" id="UP000189703">
    <property type="component" value="Unplaced"/>
</dbReference>
<dbReference type="Gene3D" id="3.80.10.10">
    <property type="entry name" value="Ribonuclease Inhibitor"/>
    <property type="match status" value="2"/>
</dbReference>